<proteinExistence type="predicted"/>
<dbReference type="RefSeq" id="WP_067913253.1">
    <property type="nucleotide sequence ID" value="NZ_BSRZ01000011.1"/>
</dbReference>
<comment type="caution">
    <text evidence="1">The sequence shown here is derived from an EMBL/GenBank/DDBJ whole genome shotgun (WGS) entry which is preliminary data.</text>
</comment>
<dbReference type="EMBL" id="BSRZ01000011">
    <property type="protein sequence ID" value="GLW65924.1"/>
    <property type="molecule type" value="Genomic_DNA"/>
</dbReference>
<dbReference type="AlphaFoldDB" id="A0A9W6PWV5"/>
<accession>A0A9W6PWV5</accession>
<sequence length="83" mass="9098">MDATAHLEALRDELIRRQWKAQIGVTGSGSVLRVQHPAQHRLNDDIACDGAALRWEWGQGIAPATEVPDAADRIQSVLREDGS</sequence>
<evidence type="ECO:0000313" key="2">
    <source>
        <dbReference type="Proteomes" id="UP001165124"/>
    </source>
</evidence>
<name>A0A9W6PWV5_9ACTN</name>
<keyword evidence="2" id="KW-1185">Reference proteome</keyword>
<protein>
    <submittedName>
        <fullName evidence="1">Uncharacterized protein</fullName>
    </submittedName>
</protein>
<organism evidence="1 2">
    <name type="scientific">Actinomadura rubrobrunea</name>
    <dbReference type="NCBI Taxonomy" id="115335"/>
    <lineage>
        <taxon>Bacteria</taxon>
        <taxon>Bacillati</taxon>
        <taxon>Actinomycetota</taxon>
        <taxon>Actinomycetes</taxon>
        <taxon>Streptosporangiales</taxon>
        <taxon>Thermomonosporaceae</taxon>
        <taxon>Actinomadura</taxon>
    </lineage>
</organism>
<dbReference type="Proteomes" id="UP001165124">
    <property type="component" value="Unassembled WGS sequence"/>
</dbReference>
<reference evidence="1" key="1">
    <citation type="submission" date="2023-02" db="EMBL/GenBank/DDBJ databases">
        <title>Actinomadura rubrobrunea NBRC 14622.</title>
        <authorList>
            <person name="Ichikawa N."/>
            <person name="Sato H."/>
            <person name="Tonouchi N."/>
        </authorList>
    </citation>
    <scope>NUCLEOTIDE SEQUENCE</scope>
    <source>
        <strain evidence="1">NBRC 14622</strain>
    </source>
</reference>
<gene>
    <name evidence="1" type="ORF">Arub01_41680</name>
</gene>
<evidence type="ECO:0000313" key="1">
    <source>
        <dbReference type="EMBL" id="GLW65924.1"/>
    </source>
</evidence>